<sequence length="486" mass="54483">MQSQTITLIATALRPTATRPAVPCLVSGLSRLGTRLFHQSRPTPSNNLDKPEDKPLSLQQLLEKSKRPDMINLRFDAGHVAGAPAPRMPRASFVGIGTSLKSMAGNLPTNNVQKGSQTSQEKSRPDATIKEKVEKAEALRSSPTMSVQADVMENEPSLEDLMRRTKGNVNSDQYRLLGPRTGLGMALPSRPSSFQKRSYHSTASQSQRHPQQGEQGTNNDSSAKHPTKNEPTKIQYAIFSTVMTLAIVGGFTTADWISFRNKTRSKSRYEIAVEGLEDTMVRNGEMTVQERYERQIARDREWHQKQVKTQEMRARVFGIIQNIPEATFKLLDFGAGFLVGKLAAWMTEIVEEESETDGTQLVPKGRMLEDSAMIGDLILARIYLNQIYPHSDKTQIDANMTLTVKANELITHLLMKRQIRPKAMMEKSNVDWLLTRISARVNKIQSRIDQKEAFGNEEGRCEELVMSEKAEGAFSDAVDRVLYLHL</sequence>
<reference evidence="2 3" key="1">
    <citation type="journal article" date="2018" name="Nat. Ecol. Evol.">
        <title>Pezizomycetes genomes reveal the molecular basis of ectomycorrhizal truffle lifestyle.</title>
        <authorList>
            <person name="Murat C."/>
            <person name="Payen T."/>
            <person name="Noel B."/>
            <person name="Kuo A."/>
            <person name="Morin E."/>
            <person name="Chen J."/>
            <person name="Kohler A."/>
            <person name="Krizsan K."/>
            <person name="Balestrini R."/>
            <person name="Da Silva C."/>
            <person name="Montanini B."/>
            <person name="Hainaut M."/>
            <person name="Levati E."/>
            <person name="Barry K.W."/>
            <person name="Belfiori B."/>
            <person name="Cichocki N."/>
            <person name="Clum A."/>
            <person name="Dockter R.B."/>
            <person name="Fauchery L."/>
            <person name="Guy J."/>
            <person name="Iotti M."/>
            <person name="Le Tacon F."/>
            <person name="Lindquist E.A."/>
            <person name="Lipzen A."/>
            <person name="Malagnac F."/>
            <person name="Mello A."/>
            <person name="Molinier V."/>
            <person name="Miyauchi S."/>
            <person name="Poulain J."/>
            <person name="Riccioni C."/>
            <person name="Rubini A."/>
            <person name="Sitrit Y."/>
            <person name="Splivallo R."/>
            <person name="Traeger S."/>
            <person name="Wang M."/>
            <person name="Zifcakova L."/>
            <person name="Wipf D."/>
            <person name="Zambonelli A."/>
            <person name="Paolocci F."/>
            <person name="Nowrousian M."/>
            <person name="Ottonello S."/>
            <person name="Baldrian P."/>
            <person name="Spatafora J.W."/>
            <person name="Henrissat B."/>
            <person name="Nagy L.G."/>
            <person name="Aury J.M."/>
            <person name="Wincker P."/>
            <person name="Grigoriev I.V."/>
            <person name="Bonfante P."/>
            <person name="Martin F.M."/>
        </authorList>
    </citation>
    <scope>NUCLEOTIDE SEQUENCE [LARGE SCALE GENOMIC DNA]</scope>
    <source>
        <strain evidence="2 3">RN42</strain>
    </source>
</reference>
<evidence type="ECO:0000313" key="2">
    <source>
        <dbReference type="EMBL" id="RPA79420.1"/>
    </source>
</evidence>
<organism evidence="2 3">
    <name type="scientific">Ascobolus immersus RN42</name>
    <dbReference type="NCBI Taxonomy" id="1160509"/>
    <lineage>
        <taxon>Eukaryota</taxon>
        <taxon>Fungi</taxon>
        <taxon>Dikarya</taxon>
        <taxon>Ascomycota</taxon>
        <taxon>Pezizomycotina</taxon>
        <taxon>Pezizomycetes</taxon>
        <taxon>Pezizales</taxon>
        <taxon>Ascobolaceae</taxon>
        <taxon>Ascobolus</taxon>
    </lineage>
</organism>
<keyword evidence="3" id="KW-1185">Reference proteome</keyword>
<feature type="region of interest" description="Disordered" evidence="1">
    <location>
        <begin position="165"/>
        <end position="228"/>
    </location>
</feature>
<feature type="compositionally biased region" description="Polar residues" evidence="1">
    <location>
        <begin position="107"/>
        <end position="120"/>
    </location>
</feature>
<dbReference type="Proteomes" id="UP000275078">
    <property type="component" value="Unassembled WGS sequence"/>
</dbReference>
<protein>
    <submittedName>
        <fullName evidence="2">Uncharacterized protein</fullName>
    </submittedName>
</protein>
<gene>
    <name evidence="2" type="ORF">BJ508DRAFT_308353</name>
</gene>
<accession>A0A3N4I5P8</accession>
<proteinExistence type="predicted"/>
<evidence type="ECO:0000256" key="1">
    <source>
        <dbReference type="SAM" id="MobiDB-lite"/>
    </source>
</evidence>
<feature type="compositionally biased region" description="Polar residues" evidence="1">
    <location>
        <begin position="190"/>
        <end position="221"/>
    </location>
</feature>
<evidence type="ECO:0000313" key="3">
    <source>
        <dbReference type="Proteomes" id="UP000275078"/>
    </source>
</evidence>
<dbReference type="EMBL" id="ML119699">
    <property type="protein sequence ID" value="RPA79420.1"/>
    <property type="molecule type" value="Genomic_DNA"/>
</dbReference>
<name>A0A3N4I5P8_ASCIM</name>
<feature type="region of interest" description="Disordered" evidence="1">
    <location>
        <begin position="105"/>
        <end position="128"/>
    </location>
</feature>
<dbReference type="AlphaFoldDB" id="A0A3N4I5P8"/>